<evidence type="ECO:0000259" key="16">
    <source>
        <dbReference type="Pfam" id="PF04928"/>
    </source>
</evidence>
<organism evidence="18 19">
    <name type="scientific">Strongylocentrotus purpuratus</name>
    <name type="common">Purple sea urchin</name>
    <dbReference type="NCBI Taxonomy" id="7668"/>
    <lineage>
        <taxon>Eukaryota</taxon>
        <taxon>Metazoa</taxon>
        <taxon>Echinodermata</taxon>
        <taxon>Eleutherozoa</taxon>
        <taxon>Echinozoa</taxon>
        <taxon>Echinoidea</taxon>
        <taxon>Euechinoidea</taxon>
        <taxon>Echinacea</taxon>
        <taxon>Camarodonta</taxon>
        <taxon>Echinidea</taxon>
        <taxon>Strongylocentrotidae</taxon>
        <taxon>Strongylocentrotus</taxon>
    </lineage>
</organism>
<evidence type="ECO:0000256" key="10">
    <source>
        <dbReference type="ARBA" id="ARBA00022840"/>
    </source>
</evidence>
<dbReference type="GO" id="GO:0046872">
    <property type="term" value="F:metal ion binding"/>
    <property type="evidence" value="ECO:0007669"/>
    <property type="project" value="UniProtKB-KW"/>
</dbReference>
<evidence type="ECO:0000256" key="9">
    <source>
        <dbReference type="ARBA" id="ARBA00022741"/>
    </source>
</evidence>
<dbReference type="Gene3D" id="1.10.1410.10">
    <property type="match status" value="1"/>
</dbReference>
<feature type="domain" description="Poly(A) polymerase RNA-binding" evidence="15">
    <location>
        <begin position="361"/>
        <end position="427"/>
    </location>
</feature>
<evidence type="ECO:0000256" key="1">
    <source>
        <dbReference type="ARBA" id="ARBA00001936"/>
    </source>
</evidence>
<sequence>MSTASSESSTKKTYGITSAISLVGPRPEDNRQTKELVEALKPHGVFENEEELNHRLVVLGKLDQIVKDWIRLVAEEKNIPPNIADTVGGKIYTFGSYRLGVHTKGADIDTLCVAPLHVERSDFFKSFYDIVKALPETKDCRAVEEAFVPVIKLVFDGIEMDILFARLALRVVPENLDLTDDSLLKNLDPKCVRSLNGCRVTDEILNVVPSKENFRLTLRTIKLWAKKKGVYSNALGFLGGVSWAMLVARTCQLYPNAAASTLVNKFFLVFTKWAWPQPVLLKPPNTSTELGFAEWDPRVNVSDRFHLMPIITPAYPQQNSTYNVSQSTKTVIEQELQGGLAITQEIMQGKATWEKLFESSNFFGKYKHYIVLIASAGNEDDHLKWVGLVESKIRVLVGNLERNPHIKLAHVYPKSISPSTPLDGSEEEKTDEHSTLWFIGLEFQPLGPATNVNLTLDIQFFVNTVHRHSVTIKLLQEGMKIEAKHVKRKKLSEYVPASMLKSKKKSLPSTDGSSRGNTPKNSSSDAASRLTPSPLNKTGDSISEDEFLYGPNLSSPALISSLDVRGRDSPSASSIESAGTGDGGTEPSQDTVFQSPKSSRTNPSTDEASTDTDGNGPNTQPSSQEEQAPTGNAAEIPTIKVTAPDEDTQEPSIKPSGDDAQTFKRPSSPPPVSESPSKKVRTDNGVTIPDTKQGEDDSEVKETEEEEDETQTFKRPSSPIPVLESPPKKMKTDNGIKAGGEPVSLTSDCNENGESEEDTSPQPLPRLVIRQRVPSGELPDMASPLPVAPKAPIAKNTIRLNLNVK</sequence>
<evidence type="ECO:0000256" key="5">
    <source>
        <dbReference type="ARBA" id="ARBA00012388"/>
    </source>
</evidence>
<keyword evidence="6" id="KW-0507">mRNA processing</keyword>
<dbReference type="FunFam" id="3.30.460.10:FF:000002">
    <property type="entry name" value="Poly(A) polymerase alpha, putative"/>
    <property type="match status" value="1"/>
</dbReference>
<feature type="compositionally biased region" description="Polar residues" evidence="14">
    <location>
        <begin position="510"/>
        <end position="541"/>
    </location>
</feature>
<dbReference type="EC" id="2.7.7.19" evidence="5"/>
<evidence type="ECO:0000256" key="7">
    <source>
        <dbReference type="ARBA" id="ARBA00022679"/>
    </source>
</evidence>
<comment type="catalytic activity">
    <reaction evidence="13">
        <text>RNA(n) + ATP = RNA(n)-3'-adenine ribonucleotide + diphosphate</text>
        <dbReference type="Rhea" id="RHEA:11332"/>
        <dbReference type="Rhea" id="RHEA-COMP:14527"/>
        <dbReference type="Rhea" id="RHEA-COMP:17347"/>
        <dbReference type="ChEBI" id="CHEBI:30616"/>
        <dbReference type="ChEBI" id="CHEBI:33019"/>
        <dbReference type="ChEBI" id="CHEBI:140395"/>
        <dbReference type="ChEBI" id="CHEBI:173115"/>
        <dbReference type="EC" id="2.7.7.19"/>
    </reaction>
</comment>
<dbReference type="Gene3D" id="3.30.460.10">
    <property type="entry name" value="Beta Polymerase, domain 2"/>
    <property type="match status" value="1"/>
</dbReference>
<evidence type="ECO:0000256" key="13">
    <source>
        <dbReference type="ARBA" id="ARBA00048830"/>
    </source>
</evidence>
<dbReference type="InterPro" id="IPR007012">
    <property type="entry name" value="PolA_pol_cen_dom"/>
</dbReference>
<dbReference type="Pfam" id="PF04926">
    <property type="entry name" value="PAP_RNA-bind"/>
    <property type="match status" value="1"/>
</dbReference>
<comment type="cofactor">
    <cofactor evidence="1">
        <name>Mn(2+)</name>
        <dbReference type="ChEBI" id="CHEBI:29035"/>
    </cofactor>
</comment>
<comment type="subcellular location">
    <subcellularLocation>
        <location evidence="3">Nucleus</location>
    </subcellularLocation>
</comment>
<dbReference type="AlphaFoldDB" id="A0A7M7HIY0"/>
<dbReference type="EnsemblMetazoa" id="XM_011664622">
    <property type="protein sequence ID" value="XP_011662924"/>
    <property type="gene ID" value="LOC575500"/>
</dbReference>
<dbReference type="GO" id="GO:0006397">
    <property type="term" value="P:mRNA processing"/>
    <property type="evidence" value="ECO:0007669"/>
    <property type="project" value="UniProtKB-KW"/>
</dbReference>
<comment type="similarity">
    <text evidence="4">Belongs to the poly(A) polymerase family.</text>
</comment>
<feature type="region of interest" description="Disordered" evidence="14">
    <location>
        <begin position="497"/>
        <end position="543"/>
    </location>
</feature>
<evidence type="ECO:0000256" key="12">
    <source>
        <dbReference type="ARBA" id="ARBA00023242"/>
    </source>
</evidence>
<dbReference type="RefSeq" id="XP_011662924.2">
    <property type="nucleotide sequence ID" value="XM_011664622.2"/>
</dbReference>
<dbReference type="FunFam" id="1.10.1410.10:FF:000001">
    <property type="entry name" value="Putative poly(A) polymerase gamma"/>
    <property type="match status" value="1"/>
</dbReference>
<protein>
    <recommendedName>
        <fullName evidence="5">polynucleotide adenylyltransferase</fullName>
        <ecNumber evidence="5">2.7.7.19</ecNumber>
    </recommendedName>
</protein>
<dbReference type="GO" id="GO:0003723">
    <property type="term" value="F:RNA binding"/>
    <property type="evidence" value="ECO:0007669"/>
    <property type="project" value="InterPro"/>
</dbReference>
<keyword evidence="11" id="KW-0460">Magnesium</keyword>
<dbReference type="CDD" id="cd05402">
    <property type="entry name" value="NT_PAP_TUTase"/>
    <property type="match status" value="1"/>
</dbReference>
<keyword evidence="7" id="KW-0808">Transferase</keyword>
<evidence type="ECO:0000256" key="6">
    <source>
        <dbReference type="ARBA" id="ARBA00022664"/>
    </source>
</evidence>
<dbReference type="GO" id="GO:0031123">
    <property type="term" value="P:RNA 3'-end processing"/>
    <property type="evidence" value="ECO:0007669"/>
    <property type="project" value="InterPro"/>
</dbReference>
<evidence type="ECO:0000256" key="14">
    <source>
        <dbReference type="SAM" id="MobiDB-lite"/>
    </source>
</evidence>
<reference evidence="18" key="2">
    <citation type="submission" date="2021-01" db="UniProtKB">
        <authorList>
            <consortium name="EnsemblMetazoa"/>
        </authorList>
    </citation>
    <scope>IDENTIFICATION</scope>
</reference>
<comment type="cofactor">
    <cofactor evidence="2">
        <name>Mg(2+)</name>
        <dbReference type="ChEBI" id="CHEBI:18420"/>
    </cofactor>
</comment>
<feature type="compositionally biased region" description="Polar residues" evidence="14">
    <location>
        <begin position="586"/>
        <end position="630"/>
    </location>
</feature>
<keyword evidence="8" id="KW-0479">Metal-binding</keyword>
<dbReference type="GO" id="GO:1990817">
    <property type="term" value="F:poly(A) RNA polymerase activity"/>
    <property type="evidence" value="ECO:0000318"/>
    <property type="project" value="GO_Central"/>
</dbReference>
<dbReference type="SUPFAM" id="SSF81301">
    <property type="entry name" value="Nucleotidyltransferase"/>
    <property type="match status" value="1"/>
</dbReference>
<dbReference type="SUPFAM" id="SSF81631">
    <property type="entry name" value="PAP/OAS1 substrate-binding domain"/>
    <property type="match status" value="1"/>
</dbReference>
<feature type="domain" description="Poly(A) polymerase central" evidence="16">
    <location>
        <begin position="213"/>
        <end position="358"/>
    </location>
</feature>
<keyword evidence="19" id="KW-1185">Reference proteome</keyword>
<evidence type="ECO:0000256" key="2">
    <source>
        <dbReference type="ARBA" id="ARBA00001946"/>
    </source>
</evidence>
<evidence type="ECO:0000313" key="19">
    <source>
        <dbReference type="Proteomes" id="UP000007110"/>
    </source>
</evidence>
<keyword evidence="10" id="KW-0067">ATP-binding</keyword>
<accession>A0A7M7HIY0</accession>
<feature type="region of interest" description="Disordered" evidence="14">
    <location>
        <begin position="563"/>
        <end position="766"/>
    </location>
</feature>
<dbReference type="GeneID" id="575500"/>
<dbReference type="InterPro" id="IPR011068">
    <property type="entry name" value="NuclTrfase_I-like_C"/>
</dbReference>
<dbReference type="OrthoDB" id="412748at2759"/>
<evidence type="ECO:0000259" key="17">
    <source>
        <dbReference type="Pfam" id="PF20750"/>
    </source>
</evidence>
<feature type="compositionally biased region" description="Acidic residues" evidence="14">
    <location>
        <begin position="696"/>
        <end position="710"/>
    </location>
</feature>
<dbReference type="SUPFAM" id="SSF55003">
    <property type="entry name" value="PAP/Archaeal CCA-adding enzyme, C-terminal domain"/>
    <property type="match status" value="1"/>
</dbReference>
<dbReference type="GO" id="GO:0005524">
    <property type="term" value="F:ATP binding"/>
    <property type="evidence" value="ECO:0007669"/>
    <property type="project" value="UniProtKB-KW"/>
</dbReference>
<keyword evidence="9" id="KW-0547">Nucleotide-binding</keyword>
<dbReference type="PANTHER" id="PTHR10682">
    <property type="entry name" value="POLY A POLYMERASE"/>
    <property type="match status" value="1"/>
</dbReference>
<dbReference type="InParanoid" id="A0A7M7HIY0"/>
<dbReference type="InterPro" id="IPR043519">
    <property type="entry name" value="NT_sf"/>
</dbReference>
<dbReference type="OMA" id="ALWWIRY"/>
<reference evidence="19" key="1">
    <citation type="submission" date="2015-02" db="EMBL/GenBank/DDBJ databases">
        <title>Genome sequencing for Strongylocentrotus purpuratus.</title>
        <authorList>
            <person name="Murali S."/>
            <person name="Liu Y."/>
            <person name="Vee V."/>
            <person name="English A."/>
            <person name="Wang M."/>
            <person name="Skinner E."/>
            <person name="Han Y."/>
            <person name="Muzny D.M."/>
            <person name="Worley K.C."/>
            <person name="Gibbs R.A."/>
        </authorList>
    </citation>
    <scope>NUCLEOTIDE SEQUENCE</scope>
</reference>
<dbReference type="Gene3D" id="3.30.70.590">
    <property type="entry name" value="Poly(A) polymerase predicted RNA binding domain"/>
    <property type="match status" value="1"/>
</dbReference>
<dbReference type="FunCoup" id="A0A7M7HIY0">
    <property type="interactions" value="2449"/>
</dbReference>
<name>A0A7M7HIY0_STRPU</name>
<evidence type="ECO:0000256" key="11">
    <source>
        <dbReference type="ARBA" id="ARBA00022842"/>
    </source>
</evidence>
<proteinExistence type="inferred from homology"/>
<evidence type="ECO:0000259" key="15">
    <source>
        <dbReference type="Pfam" id="PF04926"/>
    </source>
</evidence>
<evidence type="ECO:0000256" key="8">
    <source>
        <dbReference type="ARBA" id="ARBA00022723"/>
    </source>
</evidence>
<evidence type="ECO:0000313" key="18">
    <source>
        <dbReference type="EnsemblMetazoa" id="XP_011662924"/>
    </source>
</evidence>
<dbReference type="GO" id="GO:0005634">
    <property type="term" value="C:nucleus"/>
    <property type="evidence" value="ECO:0000318"/>
    <property type="project" value="GO_Central"/>
</dbReference>
<dbReference type="InterPro" id="IPR007010">
    <property type="entry name" value="PolA_pol_RNA-bd_dom"/>
</dbReference>
<dbReference type="Pfam" id="PF04928">
    <property type="entry name" value="PAP_central"/>
    <property type="match status" value="1"/>
</dbReference>
<evidence type="ECO:0000256" key="3">
    <source>
        <dbReference type="ARBA" id="ARBA00004123"/>
    </source>
</evidence>
<keyword evidence="12" id="KW-0539">Nucleus</keyword>
<evidence type="ECO:0000256" key="4">
    <source>
        <dbReference type="ARBA" id="ARBA00010912"/>
    </source>
</evidence>
<feature type="domain" description="Poly(A) polymerase nucleotidyltransferase" evidence="17">
    <location>
        <begin position="15"/>
        <end position="208"/>
    </location>
</feature>
<dbReference type="Proteomes" id="UP000007110">
    <property type="component" value="Unassembled WGS sequence"/>
</dbReference>
<dbReference type="Pfam" id="PF20750">
    <property type="entry name" value="PAP_NTPase"/>
    <property type="match status" value="1"/>
</dbReference>
<dbReference type="InterPro" id="IPR048840">
    <property type="entry name" value="PolA_pol_NTPase"/>
</dbReference>
<dbReference type="KEGG" id="spu:575500"/>
<dbReference type="PANTHER" id="PTHR10682:SF10">
    <property type="entry name" value="POLYNUCLEOTIDE ADENYLYLTRANSFERASE"/>
    <property type="match status" value="1"/>
</dbReference>